<evidence type="ECO:0000256" key="1">
    <source>
        <dbReference type="SAM" id="MobiDB-lite"/>
    </source>
</evidence>
<protein>
    <submittedName>
        <fullName evidence="2">Uncharacterized protein</fullName>
    </submittedName>
</protein>
<name>A0A6C0D6E4_9ZZZZ</name>
<reference evidence="2" key="1">
    <citation type="journal article" date="2020" name="Nature">
        <title>Giant virus diversity and host interactions through global metagenomics.</title>
        <authorList>
            <person name="Schulz F."/>
            <person name="Roux S."/>
            <person name="Paez-Espino D."/>
            <person name="Jungbluth S."/>
            <person name="Walsh D.A."/>
            <person name="Denef V.J."/>
            <person name="McMahon K.D."/>
            <person name="Konstantinidis K.T."/>
            <person name="Eloe-Fadrosh E.A."/>
            <person name="Kyrpides N.C."/>
            <person name="Woyke T."/>
        </authorList>
    </citation>
    <scope>NUCLEOTIDE SEQUENCE</scope>
    <source>
        <strain evidence="2">GVMAG-M-3300023174-116</strain>
    </source>
</reference>
<proteinExistence type="predicted"/>
<sequence>MSTEEVYMAESLKFINSYKNYFTPVLSNIASNLNANNELMITMNTMKEKMKTDNTNSNLKELITLLLAYGVHSDKVTEYNTNGVIDHTAYVKQTLELMNIEGSKERYYKLLFMVMQDMKANANLMSLVQKNDEWKKMVGMLIPKGALVKIREGISIIEGVSKSSLSAINNKKTPITSNQLTGTVVRRAKLTGDIYGGEFLKIVSLPKDILRHKKYHKKEFKPEEIELYEPKAETSEKGALEEQQVPAVPALPEASPVEASPEQVKPEIIGGGRQRITRKHKNYIISSARKTRTNR</sequence>
<dbReference type="AlphaFoldDB" id="A0A6C0D6E4"/>
<organism evidence="2">
    <name type="scientific">viral metagenome</name>
    <dbReference type="NCBI Taxonomy" id="1070528"/>
    <lineage>
        <taxon>unclassified sequences</taxon>
        <taxon>metagenomes</taxon>
        <taxon>organismal metagenomes</taxon>
    </lineage>
</organism>
<feature type="region of interest" description="Disordered" evidence="1">
    <location>
        <begin position="251"/>
        <end position="295"/>
    </location>
</feature>
<accession>A0A6C0D6E4</accession>
<dbReference type="EMBL" id="MN739536">
    <property type="protein sequence ID" value="QHT11694.1"/>
    <property type="molecule type" value="Genomic_DNA"/>
</dbReference>
<evidence type="ECO:0000313" key="2">
    <source>
        <dbReference type="EMBL" id="QHT11694.1"/>
    </source>
</evidence>